<feature type="compositionally biased region" description="Basic residues" evidence="1">
    <location>
        <begin position="298"/>
        <end position="313"/>
    </location>
</feature>
<evidence type="ECO:0000313" key="3">
    <source>
        <dbReference type="Proteomes" id="UP000029121"/>
    </source>
</evidence>
<keyword evidence="3" id="KW-1185">Reference proteome</keyword>
<dbReference type="STRING" id="81985.R0GWF7"/>
<dbReference type="KEGG" id="crb:17898084"/>
<feature type="compositionally biased region" description="Pro residues" evidence="1">
    <location>
        <begin position="136"/>
        <end position="145"/>
    </location>
</feature>
<dbReference type="eggNOG" id="ENOG502QT1Z">
    <property type="taxonomic scope" value="Eukaryota"/>
</dbReference>
<evidence type="ECO:0000313" key="2">
    <source>
        <dbReference type="EMBL" id="EOA40131.1"/>
    </source>
</evidence>
<protein>
    <recommendedName>
        <fullName evidence="4">Hydroxyproline-rich glycoprotein family protein</fullName>
    </recommendedName>
</protein>
<evidence type="ECO:0008006" key="4">
    <source>
        <dbReference type="Google" id="ProtNLM"/>
    </source>
</evidence>
<dbReference type="OrthoDB" id="1932806at2759"/>
<feature type="region of interest" description="Disordered" evidence="1">
    <location>
        <begin position="32"/>
        <end position="340"/>
    </location>
</feature>
<dbReference type="AlphaFoldDB" id="R0GWF7"/>
<feature type="compositionally biased region" description="Low complexity" evidence="1">
    <location>
        <begin position="146"/>
        <end position="168"/>
    </location>
</feature>
<dbReference type="PANTHER" id="PTHR47911:SF1">
    <property type="entry name" value="OS06G0664400 PROTEIN"/>
    <property type="match status" value="1"/>
</dbReference>
<proteinExistence type="predicted"/>
<reference evidence="3" key="1">
    <citation type="journal article" date="2013" name="Nat. Genet.">
        <title>The Capsella rubella genome and the genomic consequences of rapid mating system evolution.</title>
        <authorList>
            <person name="Slotte T."/>
            <person name="Hazzouri K.M."/>
            <person name="Agren J.A."/>
            <person name="Koenig D."/>
            <person name="Maumus F."/>
            <person name="Guo Y.L."/>
            <person name="Steige K."/>
            <person name="Platts A.E."/>
            <person name="Escobar J.S."/>
            <person name="Newman L.K."/>
            <person name="Wang W."/>
            <person name="Mandakova T."/>
            <person name="Vello E."/>
            <person name="Smith L.M."/>
            <person name="Henz S.R."/>
            <person name="Steffen J."/>
            <person name="Takuno S."/>
            <person name="Brandvain Y."/>
            <person name="Coop G."/>
            <person name="Andolfatto P."/>
            <person name="Hu T.T."/>
            <person name="Blanchette M."/>
            <person name="Clark R.M."/>
            <person name="Quesneville H."/>
            <person name="Nordborg M."/>
            <person name="Gaut B.S."/>
            <person name="Lysak M.A."/>
            <person name="Jenkins J."/>
            <person name="Grimwood J."/>
            <person name="Chapman J."/>
            <person name="Prochnik S."/>
            <person name="Shu S."/>
            <person name="Rokhsar D."/>
            <person name="Schmutz J."/>
            <person name="Weigel D."/>
            <person name="Wright S.I."/>
        </authorList>
    </citation>
    <scope>NUCLEOTIDE SEQUENCE [LARGE SCALE GENOMIC DNA]</scope>
    <source>
        <strain evidence="3">cv. Monte Gargano</strain>
    </source>
</reference>
<dbReference type="Proteomes" id="UP000029121">
    <property type="component" value="Unassembled WGS sequence"/>
</dbReference>
<evidence type="ECO:0000256" key="1">
    <source>
        <dbReference type="SAM" id="MobiDB-lite"/>
    </source>
</evidence>
<dbReference type="EMBL" id="KB870805">
    <property type="protein sequence ID" value="EOA40131.1"/>
    <property type="molecule type" value="Genomic_DNA"/>
</dbReference>
<name>R0GWF7_9BRAS</name>
<gene>
    <name evidence="2" type="ORF">CARUB_v10008838mg</name>
</gene>
<organism evidence="2 3">
    <name type="scientific">Capsella rubella</name>
    <dbReference type="NCBI Taxonomy" id="81985"/>
    <lineage>
        <taxon>Eukaryota</taxon>
        <taxon>Viridiplantae</taxon>
        <taxon>Streptophyta</taxon>
        <taxon>Embryophyta</taxon>
        <taxon>Tracheophyta</taxon>
        <taxon>Spermatophyta</taxon>
        <taxon>Magnoliopsida</taxon>
        <taxon>eudicotyledons</taxon>
        <taxon>Gunneridae</taxon>
        <taxon>Pentapetalae</taxon>
        <taxon>rosids</taxon>
        <taxon>malvids</taxon>
        <taxon>Brassicales</taxon>
        <taxon>Brassicaceae</taxon>
        <taxon>Camelineae</taxon>
        <taxon>Capsella</taxon>
    </lineage>
</organism>
<accession>R0GWF7</accession>
<sequence length="525" mass="57204">MRGAIGRRFSNPNGFTIASIVKQTPFLTQSTFHFSSSSDSAGRGRGRGSDGGFPAAGRGQFGVNRESEKASEPVVPGRESSSAGGYGHGRGRPIQSDSISPAFSSFVRPDSSSVGRGRGSVGSDSVSPFAAEPSRHSPPPPPPPQQQQSQSQQQRSQPQQQPRSQPQPNDESQGSPVFVKLQEMKDVTSSPPAPESKSGQTDLPDNVFNALGSEIPHSSGAGRGKPLVESAPIQREENRHIRRPPPPPQQQRSQPQQKRAQTPRDETPRPRLSAEEAGRRARSELSRGEAEGSGVRGRGGRGRGRGARGRGRGRGGEGWRDDKKEEEGEQEAMSVFAGDSADGEKFANKMGPELMKTLAEGFEEVCEKALPSTTHDAIIDAYDTNLMIECEPEYIMPDFGSNPDIDEKPPMSLRECLEKVKPFIVAYEGIKDQEEWEEAINEAMAQAPLMKEIVDHYSGPDRVTAKKQNEELDRIATTLPKSAPDSVKRFADRAALTLKSNPGWGFDKKYQFMDKLVLEVSQSYK</sequence>
<feature type="compositionally biased region" description="Basic and acidic residues" evidence="1">
    <location>
        <begin position="262"/>
        <end position="290"/>
    </location>
</feature>
<feature type="compositionally biased region" description="Low complexity" evidence="1">
    <location>
        <begin position="107"/>
        <end position="128"/>
    </location>
</feature>
<dbReference type="PANTHER" id="PTHR47911">
    <property type="entry name" value="HYDROXYPROLINE-RICH GLYCOPROTEIN-LIKE"/>
    <property type="match status" value="1"/>
</dbReference>
<feature type="compositionally biased region" description="Basic and acidic residues" evidence="1">
    <location>
        <begin position="314"/>
        <end position="326"/>
    </location>
</feature>